<evidence type="ECO:0000256" key="3">
    <source>
        <dbReference type="ARBA" id="ARBA00022898"/>
    </source>
</evidence>
<organism evidence="10 11">
    <name type="scientific">Natronincola ferrireducens</name>
    <dbReference type="NCBI Taxonomy" id="393762"/>
    <lineage>
        <taxon>Bacteria</taxon>
        <taxon>Bacillati</taxon>
        <taxon>Bacillota</taxon>
        <taxon>Clostridia</taxon>
        <taxon>Peptostreptococcales</taxon>
        <taxon>Natronincolaceae</taxon>
        <taxon>Natronincola</taxon>
    </lineage>
</organism>
<dbReference type="InterPro" id="IPR002986">
    <property type="entry name" value="DAP_deCOOHase_LysA"/>
</dbReference>
<dbReference type="InterPro" id="IPR009006">
    <property type="entry name" value="Ala_racemase/Decarboxylase_C"/>
</dbReference>
<feature type="binding site" evidence="5">
    <location>
        <position position="357"/>
    </location>
    <ligand>
        <name>substrate</name>
    </ligand>
</feature>
<dbReference type="EMBL" id="FNFP01000007">
    <property type="protein sequence ID" value="SDL06588.1"/>
    <property type="molecule type" value="Genomic_DNA"/>
</dbReference>
<dbReference type="RefSeq" id="WP_090554156.1">
    <property type="nucleotide sequence ID" value="NZ_FNFP01000007.1"/>
</dbReference>
<dbReference type="InterPro" id="IPR022644">
    <property type="entry name" value="De-COase2_N"/>
</dbReference>
<keyword evidence="5 8" id="KW-0457">Lysine biosynthesis</keyword>
<feature type="binding site" evidence="5">
    <location>
        <position position="288"/>
    </location>
    <ligand>
        <name>substrate</name>
    </ligand>
</feature>
<dbReference type="AlphaFoldDB" id="A0A1G9H0X3"/>
<dbReference type="UniPathway" id="UPA00034">
    <property type="reaction ID" value="UER00027"/>
</dbReference>
<keyword evidence="11" id="KW-1185">Reference proteome</keyword>
<feature type="modified residue" description="N6-(pyridoxal phosphate)lysine" evidence="5 7">
    <location>
        <position position="61"/>
    </location>
</feature>
<dbReference type="Gene3D" id="3.20.20.10">
    <property type="entry name" value="Alanine racemase"/>
    <property type="match status" value="1"/>
</dbReference>
<feature type="binding site" evidence="5">
    <location>
        <position position="325"/>
    </location>
    <ligand>
        <name>substrate</name>
    </ligand>
</feature>
<keyword evidence="5" id="KW-0028">Amino-acid biosynthesis</keyword>
<sequence>MELQGRNNHFIFAGWDTVELAKQFGTPLYVISEGIIAERCNEIKETFLNKYSNTKAAYASKAFLTMAMCKMIEREGLGLDVVSGGELYTAMKAGFPMEKVMFHGNNKSWEELELAVENNIGRIIVDNLYELELLEEIATRQNKKVQILFRVTPGIEGNTHKYIVTGQKDSKFGMPLEPKKIYGVVKHLMSSEYVELKGFHFHLGSQLFDNDIYIGAIEVITKLMYDLKRELGFITTELNTGGGFGIRYTEKDQPKPLSYFTDAIMNAIENQCKEYDLDLPTIIIEPGRWVVGEAGITLYTIGAIKDIPDVRTYASIDGGLPDNPRPALYKAKYDAIVANKAEEKLEMTTTIAGKCCETGDILIWDLETPKIESGDILAVLSTGAYNFSMASNYNKLLRPAVVLLTEEHAEVMVKRETYNDLLNREMIPKSLKKQSCIEEIKEVSQQ</sequence>
<dbReference type="HAMAP" id="MF_02120">
    <property type="entry name" value="LysA"/>
    <property type="match status" value="1"/>
</dbReference>
<evidence type="ECO:0000256" key="5">
    <source>
        <dbReference type="HAMAP-Rule" id="MF_02120"/>
    </source>
</evidence>
<comment type="catalytic activity">
    <reaction evidence="5 8">
        <text>meso-2,6-diaminopimelate + H(+) = L-lysine + CO2</text>
        <dbReference type="Rhea" id="RHEA:15101"/>
        <dbReference type="ChEBI" id="CHEBI:15378"/>
        <dbReference type="ChEBI" id="CHEBI:16526"/>
        <dbReference type="ChEBI" id="CHEBI:32551"/>
        <dbReference type="ChEBI" id="CHEBI:57791"/>
        <dbReference type="EC" id="4.1.1.20"/>
    </reaction>
</comment>
<dbReference type="InterPro" id="IPR029066">
    <property type="entry name" value="PLP-binding_barrel"/>
</dbReference>
<feature type="binding site" evidence="5">
    <location>
        <position position="329"/>
    </location>
    <ligand>
        <name>substrate</name>
    </ligand>
</feature>
<dbReference type="SUPFAM" id="SSF51419">
    <property type="entry name" value="PLP-binding barrel"/>
    <property type="match status" value="1"/>
</dbReference>
<dbReference type="STRING" id="393762.SAMN05660472_02552"/>
<evidence type="ECO:0000313" key="11">
    <source>
        <dbReference type="Proteomes" id="UP000198718"/>
    </source>
</evidence>
<dbReference type="PANTHER" id="PTHR43727">
    <property type="entry name" value="DIAMINOPIMELATE DECARBOXYLASE"/>
    <property type="match status" value="1"/>
</dbReference>
<evidence type="ECO:0000256" key="7">
    <source>
        <dbReference type="PIRSR" id="PIRSR600183-50"/>
    </source>
</evidence>
<dbReference type="Gene3D" id="2.40.37.10">
    <property type="entry name" value="Lyase, Ornithine Decarboxylase, Chain A, domain 1"/>
    <property type="match status" value="1"/>
</dbReference>
<keyword evidence="4 5" id="KW-0456">Lyase</keyword>
<keyword evidence="3 5" id="KW-0663">Pyridoxal phosphate</keyword>
<proteinExistence type="inferred from homology"/>
<feature type="binding site" evidence="5">
    <location>
        <position position="243"/>
    </location>
    <ligand>
        <name>pyridoxal 5'-phosphate</name>
        <dbReference type="ChEBI" id="CHEBI:597326"/>
    </ligand>
</feature>
<dbReference type="OrthoDB" id="9802241at2"/>
<evidence type="ECO:0000313" key="10">
    <source>
        <dbReference type="EMBL" id="SDL06588.1"/>
    </source>
</evidence>
<feature type="binding site" evidence="5">
    <location>
        <position position="385"/>
    </location>
    <ligand>
        <name>pyridoxal 5'-phosphate</name>
        <dbReference type="ChEBI" id="CHEBI:597326"/>
    </ligand>
</feature>
<evidence type="ECO:0000259" key="9">
    <source>
        <dbReference type="Pfam" id="PF02784"/>
    </source>
</evidence>
<feature type="active site" description="Proton donor" evidence="7">
    <location>
        <position position="356"/>
    </location>
</feature>
<reference evidence="10 11" key="1">
    <citation type="submission" date="2016-10" db="EMBL/GenBank/DDBJ databases">
        <authorList>
            <person name="de Groot N.N."/>
        </authorList>
    </citation>
    <scope>NUCLEOTIDE SEQUENCE [LARGE SCALE GENOMIC DNA]</scope>
    <source>
        <strain evidence="10 11">DSM 18346</strain>
    </source>
</reference>
<dbReference type="GO" id="GO:0009089">
    <property type="term" value="P:lysine biosynthetic process via diaminopimelate"/>
    <property type="evidence" value="ECO:0007669"/>
    <property type="project" value="UniProtKB-UniRule"/>
</dbReference>
<dbReference type="Proteomes" id="UP000198718">
    <property type="component" value="Unassembled WGS sequence"/>
</dbReference>
<dbReference type="SUPFAM" id="SSF50621">
    <property type="entry name" value="Alanine racemase C-terminal domain-like"/>
    <property type="match status" value="1"/>
</dbReference>
<dbReference type="FunFam" id="3.20.20.10:FF:000003">
    <property type="entry name" value="Diaminopimelate decarboxylase"/>
    <property type="match status" value="1"/>
</dbReference>
<evidence type="ECO:0000256" key="6">
    <source>
        <dbReference type="NCBIfam" id="TIGR01048"/>
    </source>
</evidence>
<evidence type="ECO:0000256" key="4">
    <source>
        <dbReference type="ARBA" id="ARBA00023239"/>
    </source>
</evidence>
<evidence type="ECO:0000256" key="2">
    <source>
        <dbReference type="ARBA" id="ARBA00022793"/>
    </source>
</evidence>
<dbReference type="EC" id="4.1.1.20" evidence="5 6"/>
<comment type="pathway">
    <text evidence="5 8">Amino-acid biosynthesis; L-lysine biosynthesis via DAP pathway; L-lysine from DL-2,6-diaminopimelate: step 1/1.</text>
</comment>
<dbReference type="GO" id="GO:0030170">
    <property type="term" value="F:pyridoxal phosphate binding"/>
    <property type="evidence" value="ECO:0007669"/>
    <property type="project" value="UniProtKB-UniRule"/>
</dbReference>
<keyword evidence="2 5" id="KW-0210">Decarboxylase</keyword>
<comment type="similarity">
    <text evidence="5">Belongs to the Orn/Lys/Arg decarboxylase class-II family. LysA subfamily.</text>
</comment>
<dbReference type="Pfam" id="PF02784">
    <property type="entry name" value="Orn_Arg_deC_N"/>
    <property type="match status" value="1"/>
</dbReference>
<evidence type="ECO:0000256" key="1">
    <source>
        <dbReference type="ARBA" id="ARBA00001933"/>
    </source>
</evidence>
<evidence type="ECO:0000256" key="8">
    <source>
        <dbReference type="RuleBase" id="RU003738"/>
    </source>
</evidence>
<dbReference type="PRINTS" id="PR01181">
    <property type="entry name" value="DAPDCRBXLASE"/>
</dbReference>
<dbReference type="GO" id="GO:0008836">
    <property type="term" value="F:diaminopimelate decarboxylase activity"/>
    <property type="evidence" value="ECO:0007669"/>
    <property type="project" value="UniProtKB-UniRule"/>
</dbReference>
<name>A0A1G9H0X3_9FIRM</name>
<protein>
    <recommendedName>
        <fullName evidence="5 6">Diaminopimelate decarboxylase</fullName>
        <shortName evidence="5">DAP decarboxylase</shortName>
        <shortName evidence="5">DAPDC</shortName>
        <ecNumber evidence="5 6">4.1.1.20</ecNumber>
    </recommendedName>
</protein>
<feature type="domain" description="Orn/DAP/Arg decarboxylase 2 N-terminal" evidence="9">
    <location>
        <begin position="37"/>
        <end position="291"/>
    </location>
</feature>
<comment type="function">
    <text evidence="5">Specifically catalyzes the decarboxylation of meso-diaminopimelate (meso-DAP) to L-lysine.</text>
</comment>
<feature type="binding site" evidence="5">
    <location>
        <position position="385"/>
    </location>
    <ligand>
        <name>substrate</name>
    </ligand>
</feature>
<comment type="cofactor">
    <cofactor evidence="1 5 7 8">
        <name>pyridoxal 5'-phosphate</name>
        <dbReference type="ChEBI" id="CHEBI:597326"/>
    </cofactor>
</comment>
<dbReference type="InterPro" id="IPR000183">
    <property type="entry name" value="Orn/DAP/Arg_de-COase"/>
</dbReference>
<feature type="binding site" evidence="5">
    <location>
        <begin position="285"/>
        <end position="288"/>
    </location>
    <ligand>
        <name>pyridoxal 5'-phosphate</name>
        <dbReference type="ChEBI" id="CHEBI:597326"/>
    </ligand>
</feature>
<dbReference type="NCBIfam" id="TIGR01048">
    <property type="entry name" value="lysA"/>
    <property type="match status" value="1"/>
</dbReference>
<gene>
    <name evidence="5" type="primary">lysA</name>
    <name evidence="10" type="ORF">SAMN05660472_02552</name>
</gene>
<dbReference type="PRINTS" id="PR01179">
    <property type="entry name" value="ODADCRBXLASE"/>
</dbReference>
<dbReference type="CDD" id="cd06828">
    <property type="entry name" value="PLPDE_III_DapDC"/>
    <property type="match status" value="1"/>
</dbReference>
<dbReference type="PANTHER" id="PTHR43727:SF2">
    <property type="entry name" value="GROUP IV DECARBOXYLASE"/>
    <property type="match status" value="1"/>
</dbReference>
<comment type="subunit">
    <text evidence="5">Homodimer.</text>
</comment>
<accession>A0A1G9H0X3</accession>